<protein>
    <submittedName>
        <fullName evidence="2">Uncharacterized protein</fullName>
    </submittedName>
</protein>
<keyword evidence="1" id="KW-1133">Transmembrane helix</keyword>
<name>A0A1G2REF2_9BACT</name>
<dbReference type="EMBL" id="MHUC01000015">
    <property type="protein sequence ID" value="OHA70918.1"/>
    <property type="molecule type" value="Genomic_DNA"/>
</dbReference>
<evidence type="ECO:0000313" key="3">
    <source>
        <dbReference type="Proteomes" id="UP000177078"/>
    </source>
</evidence>
<reference evidence="2 3" key="1">
    <citation type="journal article" date="2016" name="Nat. Commun.">
        <title>Thousands of microbial genomes shed light on interconnected biogeochemical processes in an aquifer system.</title>
        <authorList>
            <person name="Anantharaman K."/>
            <person name="Brown C.T."/>
            <person name="Hug L.A."/>
            <person name="Sharon I."/>
            <person name="Castelle C.J."/>
            <person name="Probst A.J."/>
            <person name="Thomas B.C."/>
            <person name="Singh A."/>
            <person name="Wilkins M.J."/>
            <person name="Karaoz U."/>
            <person name="Brodie E.L."/>
            <person name="Williams K.H."/>
            <person name="Hubbard S.S."/>
            <person name="Banfield J.F."/>
        </authorList>
    </citation>
    <scope>NUCLEOTIDE SEQUENCE [LARGE SCALE GENOMIC DNA]</scope>
</reference>
<feature type="transmembrane region" description="Helical" evidence="1">
    <location>
        <begin position="33"/>
        <end position="51"/>
    </location>
</feature>
<feature type="transmembrane region" description="Helical" evidence="1">
    <location>
        <begin position="7"/>
        <end position="27"/>
    </location>
</feature>
<dbReference type="AlphaFoldDB" id="A0A1G2REF2"/>
<keyword evidence="1" id="KW-0472">Membrane</keyword>
<evidence type="ECO:0000256" key="1">
    <source>
        <dbReference type="SAM" id="Phobius"/>
    </source>
</evidence>
<dbReference type="STRING" id="1802457.A3F15_02065"/>
<sequence>MRREHLRVTLSCAFGGWLGAYTGLLLFPVSAPAFIVGAFVGGFCGCIVYDVKAVSCLIKNIARIVSEITQRGKTELCSERQPIVVATDKLGLGVGSAIVLLIVAGSVLADIAGVSHIGFAWLILSLSGAGAFAIMVLITGMIIDSHFPLDIERRLEHRVNSILLTLPNFLKAGLFYARMTFYVLVLLAFLGVTSILSLIVIFLSYCATLIAMGIGMIVYQPIKIAASDLRAITFLGSAIGAIAGIAYESPVIGMIAGGSIGFTLYFVARPLPMFDSKKIENAVNSTQNKFWQLFASFHGSLWVGSFYHKFPVPEH</sequence>
<comment type="caution">
    <text evidence="2">The sequence shown here is derived from an EMBL/GenBank/DDBJ whole genome shotgun (WGS) entry which is preliminary data.</text>
</comment>
<dbReference type="Proteomes" id="UP000177078">
    <property type="component" value="Unassembled WGS sequence"/>
</dbReference>
<accession>A0A1G2REF2</accession>
<feature type="transmembrane region" description="Helical" evidence="1">
    <location>
        <begin position="119"/>
        <end position="143"/>
    </location>
</feature>
<feature type="transmembrane region" description="Helical" evidence="1">
    <location>
        <begin position="195"/>
        <end position="217"/>
    </location>
</feature>
<organism evidence="2 3">
    <name type="scientific">Candidatus Wildermuthbacteria bacterium RIFCSPHIGHO2_12_FULL_40_12</name>
    <dbReference type="NCBI Taxonomy" id="1802457"/>
    <lineage>
        <taxon>Bacteria</taxon>
        <taxon>Candidatus Wildermuthiibacteriota</taxon>
    </lineage>
</organism>
<evidence type="ECO:0000313" key="2">
    <source>
        <dbReference type="EMBL" id="OHA70918.1"/>
    </source>
</evidence>
<feature type="transmembrane region" description="Helical" evidence="1">
    <location>
        <begin position="164"/>
        <end position="189"/>
    </location>
</feature>
<keyword evidence="1" id="KW-0812">Transmembrane</keyword>
<proteinExistence type="predicted"/>
<gene>
    <name evidence="2" type="ORF">A3F15_02065</name>
</gene>
<feature type="transmembrane region" description="Helical" evidence="1">
    <location>
        <begin position="251"/>
        <end position="268"/>
    </location>
</feature>
<feature type="transmembrane region" description="Helical" evidence="1">
    <location>
        <begin position="90"/>
        <end position="113"/>
    </location>
</feature>
<feature type="transmembrane region" description="Helical" evidence="1">
    <location>
        <begin position="229"/>
        <end position="245"/>
    </location>
</feature>